<protein>
    <submittedName>
        <fullName evidence="2">Uncharacterized protein</fullName>
    </submittedName>
</protein>
<reference evidence="2" key="1">
    <citation type="journal article" date="2009" name="Plant Mol. Biol.">
        <title>Insights into corn genes derived from large-scale cDNA sequencing.</title>
        <authorList>
            <person name="Alexandrov N.N."/>
            <person name="Brover V.V."/>
            <person name="Freidin S."/>
            <person name="Troukhan M.E."/>
            <person name="Tatarinova T.V."/>
            <person name="Zhang H."/>
            <person name="Swaller T.J."/>
            <person name="Lu Y.P."/>
            <person name="Bouck J."/>
            <person name="Flavell R.B."/>
            <person name="Feldmann K.A."/>
        </authorList>
    </citation>
    <scope>NUCLEOTIDE SEQUENCE</scope>
</reference>
<feature type="compositionally biased region" description="Basic residues" evidence="1">
    <location>
        <begin position="25"/>
        <end position="34"/>
    </location>
</feature>
<feature type="region of interest" description="Disordered" evidence="1">
    <location>
        <begin position="21"/>
        <end position="50"/>
    </location>
</feature>
<sequence length="105" mass="11566">MMAGYPWGLCEAILAATHKGEARSVRRRSRRSRSHTPSGTNCISSPAASPTRPMAYALPSLSPLPTVLIAAAYIRRFLDLCCGLVTHDACYRHGQCWRNVYDTIS</sequence>
<evidence type="ECO:0000256" key="1">
    <source>
        <dbReference type="SAM" id="MobiDB-lite"/>
    </source>
</evidence>
<evidence type="ECO:0000313" key="2">
    <source>
        <dbReference type="EMBL" id="ACG43806.1"/>
    </source>
</evidence>
<dbReference type="AlphaFoldDB" id="B6U373"/>
<name>B6U373_MAIZE</name>
<dbReference type="EMBL" id="EU971688">
    <property type="protein sequence ID" value="ACG43806.1"/>
    <property type="molecule type" value="mRNA"/>
</dbReference>
<accession>B6U373</accession>
<feature type="compositionally biased region" description="Polar residues" evidence="1">
    <location>
        <begin position="35"/>
        <end position="48"/>
    </location>
</feature>
<organism evidence="2">
    <name type="scientific">Zea mays</name>
    <name type="common">Maize</name>
    <dbReference type="NCBI Taxonomy" id="4577"/>
    <lineage>
        <taxon>Eukaryota</taxon>
        <taxon>Viridiplantae</taxon>
        <taxon>Streptophyta</taxon>
        <taxon>Embryophyta</taxon>
        <taxon>Tracheophyta</taxon>
        <taxon>Spermatophyta</taxon>
        <taxon>Magnoliopsida</taxon>
        <taxon>Liliopsida</taxon>
        <taxon>Poales</taxon>
        <taxon>Poaceae</taxon>
        <taxon>PACMAD clade</taxon>
        <taxon>Panicoideae</taxon>
        <taxon>Andropogonodae</taxon>
        <taxon>Andropogoneae</taxon>
        <taxon>Tripsacinae</taxon>
        <taxon>Zea</taxon>
    </lineage>
</organism>
<proteinExistence type="evidence at transcript level"/>